<dbReference type="EMBL" id="HF563609">
    <property type="protein sequence ID" value="CCP25587.1"/>
    <property type="molecule type" value="Genomic_DNA"/>
</dbReference>
<name>F4LX09_TEPAE</name>
<accession>F4LX09</accession>
<gene>
    <name evidence="2" type="ordered locus">TEPIRE1_0870</name>
</gene>
<dbReference type="HOGENOM" id="CLU_033215_4_1_9"/>
<feature type="signal peptide" evidence="1">
    <location>
        <begin position="1"/>
        <end position="20"/>
    </location>
</feature>
<dbReference type="CDD" id="cd13567">
    <property type="entry name" value="PBP2_TtGluBP"/>
    <property type="match status" value="1"/>
</dbReference>
<dbReference type="PANTHER" id="PTHR42941">
    <property type="entry name" value="SLL1037 PROTEIN"/>
    <property type="match status" value="1"/>
</dbReference>
<dbReference type="OrthoDB" id="9776669at2"/>
<keyword evidence="2" id="KW-0675">Receptor</keyword>
<dbReference type="KEGG" id="tae:TepiRe1_0870"/>
<keyword evidence="1" id="KW-0732">Signal</keyword>
<dbReference type="Gene3D" id="3.40.190.10">
    <property type="entry name" value="Periplasmic binding protein-like II"/>
    <property type="match status" value="2"/>
</dbReference>
<organism evidence="2 3">
    <name type="scientific">Tepidanaerobacter acetatoxydans (strain DSM 21804 / JCM 16047 / Re1)</name>
    <dbReference type="NCBI Taxonomy" id="1209989"/>
    <lineage>
        <taxon>Bacteria</taxon>
        <taxon>Bacillati</taxon>
        <taxon>Bacillota</taxon>
        <taxon>Clostridia</taxon>
        <taxon>Thermosediminibacterales</taxon>
        <taxon>Tepidanaerobacteraceae</taxon>
        <taxon>Tepidanaerobacter</taxon>
    </lineage>
</organism>
<dbReference type="NCBIfam" id="TIGR02122">
    <property type="entry name" value="TRAP_TAXI"/>
    <property type="match status" value="1"/>
</dbReference>
<dbReference type="Pfam" id="PF16868">
    <property type="entry name" value="NMT1_3"/>
    <property type="match status" value="1"/>
</dbReference>
<accession>L0S1B4</accession>
<dbReference type="KEGG" id="tep:TepRe1_0804"/>
<evidence type="ECO:0000313" key="3">
    <source>
        <dbReference type="Proteomes" id="UP000010802"/>
    </source>
</evidence>
<dbReference type="PANTHER" id="PTHR42941:SF1">
    <property type="entry name" value="SLL1037 PROTEIN"/>
    <property type="match status" value="1"/>
</dbReference>
<keyword evidence="3" id="KW-1185">Reference proteome</keyword>
<evidence type="ECO:0000256" key="1">
    <source>
        <dbReference type="SAM" id="SignalP"/>
    </source>
</evidence>
<dbReference type="Proteomes" id="UP000010802">
    <property type="component" value="Chromosome"/>
</dbReference>
<dbReference type="RefSeq" id="WP_013777910.1">
    <property type="nucleotide sequence ID" value="NC_015519.1"/>
</dbReference>
<reference evidence="3" key="1">
    <citation type="journal article" date="2013" name="Genome Announc.">
        <title>First genome sequence of a syntrophic acetate-oxidizing bacterium, Tepidanaerobacter acetatoxydans strain Re1.</title>
        <authorList>
            <person name="Manzoor S."/>
            <person name="Bongcam-Rudloff E."/>
            <person name="Schnurer A."/>
            <person name="Muller B."/>
        </authorList>
    </citation>
    <scope>NUCLEOTIDE SEQUENCE [LARGE SCALE GENOMIC DNA]</scope>
    <source>
        <strain evidence="3">Re1</strain>
    </source>
</reference>
<evidence type="ECO:0000313" key="2">
    <source>
        <dbReference type="EMBL" id="CCP25587.1"/>
    </source>
</evidence>
<dbReference type="AlphaFoldDB" id="F4LX09"/>
<dbReference type="InterPro" id="IPR011852">
    <property type="entry name" value="TRAP_TAXI"/>
</dbReference>
<dbReference type="PATRIC" id="fig|1209989.3.peg.967"/>
<dbReference type="SUPFAM" id="SSF53850">
    <property type="entry name" value="Periplasmic binding protein-like II"/>
    <property type="match status" value="1"/>
</dbReference>
<proteinExistence type="predicted"/>
<dbReference type="STRING" id="1209989.TepRe1_0804"/>
<feature type="chain" id="PRO_5039491844" evidence="1">
    <location>
        <begin position="21"/>
        <end position="332"/>
    </location>
</feature>
<dbReference type="PROSITE" id="PS51257">
    <property type="entry name" value="PROKAR_LIPOPROTEIN"/>
    <property type="match status" value="1"/>
</dbReference>
<sequence>MSKKLIAVLLTALLLIGLLAGCGGKTGSDANEPVKDKEQKTEKVFVTIATGGTAGTYFPLGGALADIWTNNISNVNSTAQTTGASVANVNLLRNGEVEVIFVQNDIAYYAANGIEMFQDNKYEDIKGLATLYPETIQIITLEGKKIDSLADLKGKKVAVGAAGSGTEANARQILEAAGITYDDISVQYLSFSEAANNLKDGNVDAAFVTAGFPTAAVQDIAAQHKVKLLTVDDALADKLIEKYPFYVKTVIPADTYNGMAEDVKAVSVMSMLAVSSNLDEEIAYNLLKTMYENPDRLKAAHSMGALIKAETGRDGMSIDLHPGADKYFKEGK</sequence>
<protein>
    <submittedName>
        <fullName evidence="2">TRAP transporter solute receptor, TAXI family</fullName>
    </submittedName>
</protein>
<dbReference type="eggNOG" id="COG2358">
    <property type="taxonomic scope" value="Bacteria"/>
</dbReference>